<dbReference type="EMBL" id="BPLQ01005633">
    <property type="protein sequence ID" value="GIY16112.1"/>
    <property type="molecule type" value="Genomic_DNA"/>
</dbReference>
<evidence type="ECO:0000313" key="2">
    <source>
        <dbReference type="Proteomes" id="UP001054837"/>
    </source>
</evidence>
<protein>
    <submittedName>
        <fullName evidence="1">Uncharacterized protein</fullName>
    </submittedName>
</protein>
<dbReference type="AlphaFoldDB" id="A0AAV4R6U8"/>
<dbReference type="Proteomes" id="UP001054837">
    <property type="component" value="Unassembled WGS sequence"/>
</dbReference>
<proteinExistence type="predicted"/>
<reference evidence="1 2" key="1">
    <citation type="submission" date="2021-06" db="EMBL/GenBank/DDBJ databases">
        <title>Caerostris darwini draft genome.</title>
        <authorList>
            <person name="Kono N."/>
            <person name="Arakawa K."/>
        </authorList>
    </citation>
    <scope>NUCLEOTIDE SEQUENCE [LARGE SCALE GENOMIC DNA]</scope>
</reference>
<name>A0AAV4R6U8_9ARAC</name>
<organism evidence="1 2">
    <name type="scientific">Caerostris darwini</name>
    <dbReference type="NCBI Taxonomy" id="1538125"/>
    <lineage>
        <taxon>Eukaryota</taxon>
        <taxon>Metazoa</taxon>
        <taxon>Ecdysozoa</taxon>
        <taxon>Arthropoda</taxon>
        <taxon>Chelicerata</taxon>
        <taxon>Arachnida</taxon>
        <taxon>Araneae</taxon>
        <taxon>Araneomorphae</taxon>
        <taxon>Entelegynae</taxon>
        <taxon>Araneoidea</taxon>
        <taxon>Araneidae</taxon>
        <taxon>Caerostris</taxon>
    </lineage>
</organism>
<sequence>MLQAKPIPETTPSITSIRRALPNLGRSIPRKPKSCLPVVKESLPPKTKVSRCRPPLLSVAASAHLIPVSKDGQRVEVRDDCVCLLDMTGEKGNI</sequence>
<keyword evidence="2" id="KW-1185">Reference proteome</keyword>
<evidence type="ECO:0000313" key="1">
    <source>
        <dbReference type="EMBL" id="GIY16112.1"/>
    </source>
</evidence>
<accession>A0AAV4R6U8</accession>
<gene>
    <name evidence="1" type="ORF">CDAR_126491</name>
</gene>
<comment type="caution">
    <text evidence="1">The sequence shown here is derived from an EMBL/GenBank/DDBJ whole genome shotgun (WGS) entry which is preliminary data.</text>
</comment>